<dbReference type="OrthoDB" id="3130940at2759"/>
<accession>A0A409Y014</accession>
<dbReference type="InParanoid" id="A0A409Y014"/>
<dbReference type="EMBL" id="NHYE01001379">
    <property type="protein sequence ID" value="PPQ96325.1"/>
    <property type="molecule type" value="Genomic_DNA"/>
</dbReference>
<proteinExistence type="predicted"/>
<evidence type="ECO:0000313" key="2">
    <source>
        <dbReference type="Proteomes" id="UP000284706"/>
    </source>
</evidence>
<comment type="caution">
    <text evidence="1">The sequence shown here is derived from an EMBL/GenBank/DDBJ whole genome shotgun (WGS) entry which is preliminary data.</text>
</comment>
<protein>
    <submittedName>
        <fullName evidence="1">Uncharacterized protein</fullName>
    </submittedName>
</protein>
<sequence>MPKPSNSLKHLVIQDAKFDCFKVAAQYLGQASAEGRLGDFVKAVQRVYMDRWPNDEEVDCEKVYLSLAMASISCAQDPALHWETVLNVNYDRLHRPTLRDIARRRGLERYEWPAPAQEHTSTDTRKEPEDVLKGDVHDLVTVAESSNRPSVCAGGTAGSSAEIDFFKPFNIYELMGEDAELFLQGLEKPAAVIRAS</sequence>
<reference evidence="1 2" key="1">
    <citation type="journal article" date="2018" name="Evol. Lett.">
        <title>Horizontal gene cluster transfer increased hallucinogenic mushroom diversity.</title>
        <authorList>
            <person name="Reynolds H.T."/>
            <person name="Vijayakumar V."/>
            <person name="Gluck-Thaler E."/>
            <person name="Korotkin H.B."/>
            <person name="Matheny P.B."/>
            <person name="Slot J.C."/>
        </authorList>
    </citation>
    <scope>NUCLEOTIDE SEQUENCE [LARGE SCALE GENOMIC DNA]</scope>
    <source>
        <strain evidence="1 2">SRW20</strain>
    </source>
</reference>
<dbReference type="AlphaFoldDB" id="A0A409Y014"/>
<name>A0A409Y014_9AGAR</name>
<gene>
    <name evidence="1" type="ORF">CVT26_004951</name>
</gene>
<organism evidence="1 2">
    <name type="scientific">Gymnopilus dilepis</name>
    <dbReference type="NCBI Taxonomy" id="231916"/>
    <lineage>
        <taxon>Eukaryota</taxon>
        <taxon>Fungi</taxon>
        <taxon>Dikarya</taxon>
        <taxon>Basidiomycota</taxon>
        <taxon>Agaricomycotina</taxon>
        <taxon>Agaricomycetes</taxon>
        <taxon>Agaricomycetidae</taxon>
        <taxon>Agaricales</taxon>
        <taxon>Agaricineae</taxon>
        <taxon>Hymenogastraceae</taxon>
        <taxon>Gymnopilus</taxon>
    </lineage>
</organism>
<evidence type="ECO:0000313" key="1">
    <source>
        <dbReference type="EMBL" id="PPQ96325.1"/>
    </source>
</evidence>
<keyword evidence="2" id="KW-1185">Reference proteome</keyword>
<dbReference type="Proteomes" id="UP000284706">
    <property type="component" value="Unassembled WGS sequence"/>
</dbReference>